<evidence type="ECO:0000313" key="3">
    <source>
        <dbReference type="Proteomes" id="UP000324133"/>
    </source>
</evidence>
<reference evidence="2 3" key="1">
    <citation type="submission" date="2019-07" db="EMBL/GenBank/DDBJ databases">
        <title>Rufibacter sp. nov., isolated from lake sediment.</title>
        <authorList>
            <person name="Qu J.-H."/>
        </authorList>
    </citation>
    <scope>NUCLEOTIDE SEQUENCE [LARGE SCALE GENOMIC DNA]</scope>
    <source>
        <strain evidence="2 3">NBS58-1</strain>
    </source>
</reference>
<dbReference type="InterPro" id="IPR010496">
    <property type="entry name" value="AL/BT2_dom"/>
</dbReference>
<dbReference type="EMBL" id="VKKY01000001">
    <property type="protein sequence ID" value="KAA3439525.1"/>
    <property type="molecule type" value="Genomic_DNA"/>
</dbReference>
<dbReference type="GO" id="GO:0016787">
    <property type="term" value="F:hydrolase activity"/>
    <property type="evidence" value="ECO:0007669"/>
    <property type="project" value="InterPro"/>
</dbReference>
<name>A0A5B6TJI1_9BACT</name>
<protein>
    <submittedName>
        <fullName evidence="2">DUF1080 domain-containing protein</fullName>
    </submittedName>
</protein>
<evidence type="ECO:0000313" key="2">
    <source>
        <dbReference type="EMBL" id="KAA3439525.1"/>
    </source>
</evidence>
<sequence>MKTKPTHWFAALLFTCLGLFSFLPKKEWTPLLDKNLTQWETYLSYRHKLGYNGKVPVDAQGKEIAPIGYNQKGQTVFTYLEEKGEPMLKVSGEIYGCVYTKQEYENYHLKLKYKWGQNKFEPRKDLLKDSGVLYHSVGESGKDYWRAWMLSQEFQIMEGHTGDYWSIANSAIDIRAFLPEGMMNSVADAKQPFLGFGRGSGRDGLCLRSENRESKNGDWTQIELICYKGKSLHIVNGQVVMVLQNSRYVENDKATPLTKGKIQIQSEAAEVYYKDILLKELDELPKEYAAYFN</sequence>
<comment type="caution">
    <text evidence="2">The sequence shown here is derived from an EMBL/GenBank/DDBJ whole genome shotgun (WGS) entry which is preliminary data.</text>
</comment>
<organism evidence="2 3">
    <name type="scientific">Rufibacter hautae</name>
    <dbReference type="NCBI Taxonomy" id="2595005"/>
    <lineage>
        <taxon>Bacteria</taxon>
        <taxon>Pseudomonadati</taxon>
        <taxon>Bacteroidota</taxon>
        <taxon>Cytophagia</taxon>
        <taxon>Cytophagales</taxon>
        <taxon>Hymenobacteraceae</taxon>
        <taxon>Rufibacter</taxon>
    </lineage>
</organism>
<accession>A0A5B6TJI1</accession>
<keyword evidence="3" id="KW-1185">Reference proteome</keyword>
<feature type="domain" description="3-keto-alpha-glucoside-1,2-lyase/3-keto-2-hydroxy-glucal hydratase" evidence="1">
    <location>
        <begin position="27"/>
        <end position="279"/>
    </location>
</feature>
<dbReference type="AlphaFoldDB" id="A0A5B6TJI1"/>
<dbReference type="Proteomes" id="UP000324133">
    <property type="component" value="Unassembled WGS sequence"/>
</dbReference>
<dbReference type="OrthoDB" id="259356at2"/>
<gene>
    <name evidence="2" type="ORF">FOA19_02225</name>
</gene>
<evidence type="ECO:0000259" key="1">
    <source>
        <dbReference type="Pfam" id="PF06439"/>
    </source>
</evidence>
<dbReference type="Gene3D" id="2.60.120.560">
    <property type="entry name" value="Exo-inulinase, domain 1"/>
    <property type="match status" value="1"/>
</dbReference>
<dbReference type="RefSeq" id="WP_149089168.1">
    <property type="nucleotide sequence ID" value="NZ_VKKY01000001.1"/>
</dbReference>
<proteinExistence type="predicted"/>
<dbReference type="Pfam" id="PF06439">
    <property type="entry name" value="3keto-disac_hyd"/>
    <property type="match status" value="1"/>
</dbReference>